<proteinExistence type="predicted"/>
<organism evidence="2 3">
    <name type="scientific">Mugilogobius chulae</name>
    <name type="common">yellowstripe goby</name>
    <dbReference type="NCBI Taxonomy" id="88201"/>
    <lineage>
        <taxon>Eukaryota</taxon>
        <taxon>Metazoa</taxon>
        <taxon>Chordata</taxon>
        <taxon>Craniata</taxon>
        <taxon>Vertebrata</taxon>
        <taxon>Euteleostomi</taxon>
        <taxon>Actinopterygii</taxon>
        <taxon>Neopterygii</taxon>
        <taxon>Teleostei</taxon>
        <taxon>Neoteleostei</taxon>
        <taxon>Acanthomorphata</taxon>
        <taxon>Gobiaria</taxon>
        <taxon>Gobiiformes</taxon>
        <taxon>Gobioidei</taxon>
        <taxon>Gobiidae</taxon>
        <taxon>Gobionellinae</taxon>
        <taxon>Mugilogobius</taxon>
    </lineage>
</organism>
<feature type="region of interest" description="Disordered" evidence="1">
    <location>
        <begin position="193"/>
        <end position="243"/>
    </location>
</feature>
<evidence type="ECO:0000256" key="1">
    <source>
        <dbReference type="SAM" id="MobiDB-lite"/>
    </source>
</evidence>
<feature type="compositionally biased region" description="Basic and acidic residues" evidence="1">
    <location>
        <begin position="9"/>
        <end position="48"/>
    </location>
</feature>
<feature type="compositionally biased region" description="Basic and acidic residues" evidence="1">
    <location>
        <begin position="224"/>
        <end position="243"/>
    </location>
</feature>
<evidence type="ECO:0000313" key="3">
    <source>
        <dbReference type="Proteomes" id="UP001460270"/>
    </source>
</evidence>
<name>A0AAW0P7S1_9GOBI</name>
<feature type="region of interest" description="Disordered" evidence="1">
    <location>
        <begin position="1"/>
        <end position="107"/>
    </location>
</feature>
<reference evidence="3" key="1">
    <citation type="submission" date="2024-04" db="EMBL/GenBank/DDBJ databases">
        <title>Salinicola lusitanus LLJ914,a marine bacterium isolated from the Okinawa Trough.</title>
        <authorList>
            <person name="Li J."/>
        </authorList>
    </citation>
    <scope>NUCLEOTIDE SEQUENCE [LARGE SCALE GENOMIC DNA]</scope>
</reference>
<comment type="caution">
    <text evidence="2">The sequence shown here is derived from an EMBL/GenBank/DDBJ whole genome shotgun (WGS) entry which is preliminary data.</text>
</comment>
<evidence type="ECO:0000313" key="2">
    <source>
        <dbReference type="EMBL" id="KAK7915363.1"/>
    </source>
</evidence>
<dbReference type="Proteomes" id="UP001460270">
    <property type="component" value="Unassembled WGS sequence"/>
</dbReference>
<dbReference type="AlphaFoldDB" id="A0AAW0P7S1"/>
<keyword evidence="3" id="KW-1185">Reference proteome</keyword>
<dbReference type="EMBL" id="JBBPFD010000008">
    <property type="protein sequence ID" value="KAK7915363.1"/>
    <property type="molecule type" value="Genomic_DNA"/>
</dbReference>
<gene>
    <name evidence="2" type="ORF">WMY93_011124</name>
</gene>
<feature type="compositionally biased region" description="Basic and acidic residues" evidence="1">
    <location>
        <begin position="56"/>
        <end position="95"/>
    </location>
</feature>
<feature type="region of interest" description="Disordered" evidence="1">
    <location>
        <begin position="268"/>
        <end position="288"/>
    </location>
</feature>
<sequence length="315" mass="37631">MWRFGLENGEERERREGERERERERERGKIEREERVRREREREREKKERERKRREREREEKKGRERERRERKREDRGREREGRGERRERKREILNKRKPRGVSSVLQGRGLGRRPQLVPVDPVLSRTQTRQRDKSLAQNRIVPKRTVAQNSEVDHPVGQVRDRDLLVHQLWKNIRETCEIRSEAGIFSYTSCGGTSERQGTREKHVRSGLRPGPSRTPAVEQEENVRGTSEEHQSIRKQERNIGEIRSEAGIFSYTSCGTREKHVTVEQEENVRGTSEHQETKRNIGEIRNEARIFSYTSCGTTSEKRQEHQENV</sequence>
<accession>A0AAW0P7S1</accession>
<protein>
    <submittedName>
        <fullName evidence="2">Uncharacterized protein</fullName>
    </submittedName>
</protein>